<proteinExistence type="predicted"/>
<feature type="compositionally biased region" description="Basic and acidic residues" evidence="1">
    <location>
        <begin position="24"/>
        <end position="37"/>
    </location>
</feature>
<accession>A0A1B4FKT5</accession>
<gene>
    <name evidence="2" type="ORF">WS70_20640</name>
</gene>
<organism evidence="2 3">
    <name type="scientific">Burkholderia mayonis</name>
    <dbReference type="NCBI Taxonomy" id="1385591"/>
    <lineage>
        <taxon>Bacteria</taxon>
        <taxon>Pseudomonadati</taxon>
        <taxon>Pseudomonadota</taxon>
        <taxon>Betaproteobacteria</taxon>
        <taxon>Burkholderiales</taxon>
        <taxon>Burkholderiaceae</taxon>
        <taxon>Burkholderia</taxon>
        <taxon>pseudomallei group</taxon>
    </lineage>
</organism>
<dbReference type="EMBL" id="CP013387">
    <property type="protein sequence ID" value="AOJ04267.1"/>
    <property type="molecule type" value="Genomic_DNA"/>
</dbReference>
<protein>
    <submittedName>
        <fullName evidence="2">Uncharacterized protein</fullName>
    </submittedName>
</protein>
<evidence type="ECO:0000313" key="3">
    <source>
        <dbReference type="Proteomes" id="UP000062519"/>
    </source>
</evidence>
<dbReference type="Proteomes" id="UP000062519">
    <property type="component" value="Chromosome 2"/>
</dbReference>
<evidence type="ECO:0000313" key="2">
    <source>
        <dbReference type="EMBL" id="AOJ04267.1"/>
    </source>
</evidence>
<name>A0A1B4FKT5_9BURK</name>
<evidence type="ECO:0000256" key="1">
    <source>
        <dbReference type="SAM" id="MobiDB-lite"/>
    </source>
</evidence>
<keyword evidence="3" id="KW-1185">Reference proteome</keyword>
<dbReference type="KEGG" id="buu:WS70_20640"/>
<dbReference type="AlphaFoldDB" id="A0A1B4FKT5"/>
<reference evidence="2 3" key="1">
    <citation type="submission" date="2015-12" db="EMBL/GenBank/DDBJ databases">
        <title>Diversity of Burkholderia near neighbor genomes.</title>
        <authorList>
            <person name="Sahl J."/>
            <person name="Wagner D."/>
            <person name="Keim P."/>
        </authorList>
    </citation>
    <scope>NUCLEOTIDE SEQUENCE [LARGE SCALE GENOMIC DNA]</scope>
    <source>
        <strain evidence="2 3">BDU6</strain>
    </source>
</reference>
<sequence length="72" mass="8199">MRVSERRHASGSAVEKAPPRRRPAWHDSARRRSSDASRVEAFVVRCRHAIDIEKRAGRRFDSTSMSISLSHA</sequence>
<feature type="region of interest" description="Disordered" evidence="1">
    <location>
        <begin position="1"/>
        <end position="37"/>
    </location>
</feature>